<dbReference type="Proteomes" id="UP001139308">
    <property type="component" value="Unassembled WGS sequence"/>
</dbReference>
<keyword evidence="2" id="KW-1185">Reference proteome</keyword>
<organism evidence="1 2">
    <name type="scientific">Paraburkholderia tagetis</name>
    <dbReference type="NCBI Taxonomy" id="2913261"/>
    <lineage>
        <taxon>Bacteria</taxon>
        <taxon>Pseudomonadati</taxon>
        <taxon>Pseudomonadota</taxon>
        <taxon>Betaproteobacteria</taxon>
        <taxon>Burkholderiales</taxon>
        <taxon>Burkholderiaceae</taxon>
        <taxon>Paraburkholderia</taxon>
    </lineage>
</organism>
<sequence>MMSVLEIPRIYFKGNVSWDPVTTNNYSVNYDETDCTTILPQNLPTIQDEVQAFRDKAVAQIGGGSWNPHGTYRSSFYDTAVCGFDRGHGTQTDDPFATSAVNFTGMLVDLEPFGSVSSQLYFDSMLFGVEGGYSIQLPRTSRIIARQINFGRNKSGHVAVAGVASVIWTTCFAKADGLRINALDSGILADLKKALEADDVLGLTVRFNAYRTVYYDNATLTNGSPAMAQEAQQLSDKITGGGFQPNPARSLIVGVVGLWRKNEPVHEPGDRALIQLGSAPAVGTASARCNTDSLVIDLSNSVPEVDVALTKQNLGSLSVVAVDESGMVQEELGSIPYTSYDRTAYEASAGLVTLPLAPGMAKKLARLNLQVNTVQGPILREQAFRAIALTPNFYVDQETPTSASFQVYEHGVPAGNGVAFQLNQMSSDGSKVEKSIPMTTDATGIAKLSLPAAAPGITAYVPSFPSQTMTSLNTQLDTYMYVRVLPADPQIAALPPTWPNVYKYVLSNWNAMAPCMDNWLRLDDPEQIRAYTAVLKRLTDPAAFEHFRFMPITRDMSAGMRSLLYAWLDSPKDHDAELPSRVRLLKKGLRAQTAHVVQQQEEVTLSLATMTQAELSRSLRGGPKGK</sequence>
<proteinExistence type="predicted"/>
<evidence type="ECO:0000313" key="2">
    <source>
        <dbReference type="Proteomes" id="UP001139308"/>
    </source>
</evidence>
<dbReference type="RefSeq" id="WP_238464935.1">
    <property type="nucleotide sequence ID" value="NZ_JAKLJA010000013.1"/>
</dbReference>
<evidence type="ECO:0000313" key="1">
    <source>
        <dbReference type="EMBL" id="MCG5075077.1"/>
    </source>
</evidence>
<dbReference type="AlphaFoldDB" id="A0A9X1RSJ4"/>
<accession>A0A9X1RSJ4</accession>
<protein>
    <submittedName>
        <fullName evidence="1">Uncharacterized protein</fullName>
    </submittedName>
</protein>
<dbReference type="EMBL" id="JAKLJA010000013">
    <property type="protein sequence ID" value="MCG5075077.1"/>
    <property type="molecule type" value="Genomic_DNA"/>
</dbReference>
<comment type="caution">
    <text evidence="1">The sequence shown here is derived from an EMBL/GenBank/DDBJ whole genome shotgun (WGS) entry which is preliminary data.</text>
</comment>
<gene>
    <name evidence="1" type="ORF">L5014_17190</name>
</gene>
<name>A0A9X1RSJ4_9BURK</name>
<reference evidence="1" key="1">
    <citation type="submission" date="2022-01" db="EMBL/GenBank/DDBJ databases">
        <title>Genome sequence and assembly of Parabukholderia sp. RG36.</title>
        <authorList>
            <person name="Chhetri G."/>
        </authorList>
    </citation>
    <scope>NUCLEOTIDE SEQUENCE</scope>
    <source>
        <strain evidence="1">RG36</strain>
    </source>
</reference>